<evidence type="ECO:0000313" key="4">
    <source>
        <dbReference type="RefSeq" id="XP_026734021.1"/>
    </source>
</evidence>
<dbReference type="OrthoDB" id="7454069at2759"/>
<protein>
    <submittedName>
        <fullName evidence="4">Proline-rich receptor-like protein kinase PERK14</fullName>
    </submittedName>
</protein>
<sequence>MCTRRTETANAANRVSQTALLVLSVLALLPLSAGYIDCRISCRRCHENTEHPSVLEVYCAMCEECKQRRRERALTRTSSSQTTAKGTPPPMSASPPLVHMRDGFEESGEYAPPELPSLIQQGSPPKEQIAQPPTLSQQQQSLGMQVVSLARLADPQQQPPQQLMAAQQQALPPSMLQMPPMQRVQRQSMDQQNYGWPSGCPTPPPCSDSEEEIFMRITTTTTTKPTCPTFPPCRKKKKPMMMPCMPCMPMCPCPSYTQAPNVQMMHEQDGQSSPADYHYLYIGLPKNALRS</sequence>
<dbReference type="InParanoid" id="A0A7E5W136"/>
<organism evidence="3 4">
    <name type="scientific">Trichoplusia ni</name>
    <name type="common">Cabbage looper</name>
    <dbReference type="NCBI Taxonomy" id="7111"/>
    <lineage>
        <taxon>Eukaryota</taxon>
        <taxon>Metazoa</taxon>
        <taxon>Ecdysozoa</taxon>
        <taxon>Arthropoda</taxon>
        <taxon>Hexapoda</taxon>
        <taxon>Insecta</taxon>
        <taxon>Pterygota</taxon>
        <taxon>Neoptera</taxon>
        <taxon>Endopterygota</taxon>
        <taxon>Lepidoptera</taxon>
        <taxon>Glossata</taxon>
        <taxon>Ditrysia</taxon>
        <taxon>Noctuoidea</taxon>
        <taxon>Noctuidae</taxon>
        <taxon>Plusiinae</taxon>
        <taxon>Trichoplusia</taxon>
    </lineage>
</organism>
<name>A0A7E5W136_TRINI</name>
<keyword evidence="3" id="KW-1185">Reference proteome</keyword>
<reference evidence="4" key="1">
    <citation type="submission" date="2025-08" db="UniProtKB">
        <authorList>
            <consortium name="RefSeq"/>
        </authorList>
    </citation>
    <scope>IDENTIFICATION</scope>
</reference>
<dbReference type="GeneID" id="113498268"/>
<dbReference type="KEGG" id="tnl:113498268"/>
<dbReference type="Proteomes" id="UP000322000">
    <property type="component" value="Chromosome 10"/>
</dbReference>
<keyword evidence="2" id="KW-0732">Signal</keyword>
<proteinExistence type="predicted"/>
<evidence type="ECO:0000256" key="1">
    <source>
        <dbReference type="SAM" id="MobiDB-lite"/>
    </source>
</evidence>
<dbReference type="RefSeq" id="XP_026734021.1">
    <property type="nucleotide sequence ID" value="XM_026878220.1"/>
</dbReference>
<gene>
    <name evidence="4" type="primary">LOC113498268</name>
</gene>
<feature type="compositionally biased region" description="Low complexity" evidence="1">
    <location>
        <begin position="131"/>
        <end position="142"/>
    </location>
</feature>
<feature type="signal peptide" evidence="2">
    <location>
        <begin position="1"/>
        <end position="34"/>
    </location>
</feature>
<accession>A0A7E5W136</accession>
<feature type="compositionally biased region" description="Polar residues" evidence="1">
    <location>
        <begin position="75"/>
        <end position="85"/>
    </location>
</feature>
<evidence type="ECO:0000256" key="2">
    <source>
        <dbReference type="SAM" id="SignalP"/>
    </source>
</evidence>
<dbReference type="AlphaFoldDB" id="A0A7E5W136"/>
<evidence type="ECO:0000313" key="3">
    <source>
        <dbReference type="Proteomes" id="UP000322000"/>
    </source>
</evidence>
<feature type="chain" id="PRO_5028986941" evidence="2">
    <location>
        <begin position="35"/>
        <end position="291"/>
    </location>
</feature>
<feature type="region of interest" description="Disordered" evidence="1">
    <location>
        <begin position="70"/>
        <end position="142"/>
    </location>
</feature>